<feature type="domain" description="N-acetyltransferase" evidence="3">
    <location>
        <begin position="2"/>
        <end position="175"/>
    </location>
</feature>
<dbReference type="EMBL" id="JAWJZI010000001">
    <property type="protein sequence ID" value="MDV5167856.1"/>
    <property type="molecule type" value="Genomic_DNA"/>
</dbReference>
<evidence type="ECO:0000256" key="2">
    <source>
        <dbReference type="ARBA" id="ARBA00023315"/>
    </source>
</evidence>
<dbReference type="Pfam" id="PF00583">
    <property type="entry name" value="Acetyltransf_1"/>
    <property type="match status" value="1"/>
</dbReference>
<keyword evidence="1" id="KW-0808">Transferase</keyword>
<keyword evidence="5" id="KW-1185">Reference proteome</keyword>
<dbReference type="PANTHER" id="PTHR43800">
    <property type="entry name" value="PEPTIDYL-LYSINE N-ACETYLTRANSFERASE YJAB"/>
    <property type="match status" value="1"/>
</dbReference>
<evidence type="ECO:0000313" key="4">
    <source>
        <dbReference type="EMBL" id="MDV5167856.1"/>
    </source>
</evidence>
<organism evidence="4 5">
    <name type="scientific">Photobacterium rosenbergii</name>
    <dbReference type="NCBI Taxonomy" id="294936"/>
    <lineage>
        <taxon>Bacteria</taxon>
        <taxon>Pseudomonadati</taxon>
        <taxon>Pseudomonadota</taxon>
        <taxon>Gammaproteobacteria</taxon>
        <taxon>Vibrionales</taxon>
        <taxon>Vibrionaceae</taxon>
        <taxon>Photobacterium</taxon>
    </lineage>
</organism>
<evidence type="ECO:0000313" key="5">
    <source>
        <dbReference type="Proteomes" id="UP001186452"/>
    </source>
</evidence>
<dbReference type="SUPFAM" id="SSF55729">
    <property type="entry name" value="Acyl-CoA N-acyltransferases (Nat)"/>
    <property type="match status" value="1"/>
</dbReference>
<dbReference type="RefSeq" id="WP_317520442.1">
    <property type="nucleotide sequence ID" value="NZ_JAWJZI010000001.1"/>
</dbReference>
<keyword evidence="2" id="KW-0012">Acyltransferase</keyword>
<accession>A0ABU3ZCM0</accession>
<dbReference type="InterPro" id="IPR016181">
    <property type="entry name" value="Acyl_CoA_acyltransferase"/>
</dbReference>
<dbReference type="PROSITE" id="PS51186">
    <property type="entry name" value="GNAT"/>
    <property type="match status" value="1"/>
</dbReference>
<dbReference type="Proteomes" id="UP001186452">
    <property type="component" value="Unassembled WGS sequence"/>
</dbReference>
<sequence>MITIKPARLEDRNAISQLHARSWQTVYAGLLTKKYLSEDVFNERDAVWQQRFSQPAANQRIFVATEDDKLLGFICIYLDQHQEYGTLIENLHVDTSTTGKGIGKALLQHAASVIQDEASYIGAYLEVLCQNLRAQKFYDYLGGSPIIKQQWQAPEGSLVDELVYAWASVTPILKS</sequence>
<protein>
    <submittedName>
        <fullName evidence="4">GNAT family N-acetyltransferase</fullName>
    </submittedName>
</protein>
<dbReference type="PANTHER" id="PTHR43800:SF1">
    <property type="entry name" value="PEPTIDYL-LYSINE N-ACETYLTRANSFERASE YJAB"/>
    <property type="match status" value="1"/>
</dbReference>
<evidence type="ECO:0000256" key="1">
    <source>
        <dbReference type="ARBA" id="ARBA00022679"/>
    </source>
</evidence>
<dbReference type="InterPro" id="IPR000182">
    <property type="entry name" value="GNAT_dom"/>
</dbReference>
<gene>
    <name evidence="4" type="ORF">R2X38_02435</name>
</gene>
<reference evidence="4 5" key="1">
    <citation type="submission" date="2023-10" db="EMBL/GenBank/DDBJ databases">
        <title>Marine bacteria isolated from horseshoe crab.</title>
        <authorList>
            <person name="Cheng T.H."/>
        </authorList>
    </citation>
    <scope>NUCLEOTIDE SEQUENCE [LARGE SCALE GENOMIC DNA]</scope>
    <source>
        <strain evidence="4 5">HSC6</strain>
    </source>
</reference>
<comment type="caution">
    <text evidence="4">The sequence shown here is derived from an EMBL/GenBank/DDBJ whole genome shotgun (WGS) entry which is preliminary data.</text>
</comment>
<name>A0ABU3ZCM0_9GAMM</name>
<evidence type="ECO:0000259" key="3">
    <source>
        <dbReference type="PROSITE" id="PS51186"/>
    </source>
</evidence>
<proteinExistence type="predicted"/>
<dbReference type="Gene3D" id="3.40.630.30">
    <property type="match status" value="1"/>
</dbReference>
<dbReference type="CDD" id="cd04301">
    <property type="entry name" value="NAT_SF"/>
    <property type="match status" value="1"/>
</dbReference>